<proteinExistence type="predicted"/>
<dbReference type="EMBL" id="GGEC01087767">
    <property type="protein sequence ID" value="MBX68251.1"/>
    <property type="molecule type" value="Transcribed_RNA"/>
</dbReference>
<protein>
    <submittedName>
        <fullName evidence="1">Uncharacterized protein</fullName>
    </submittedName>
</protein>
<sequence length="38" mass="4418">MEFIPILRNTAKEWDKVSHFCNPNSQLIIAGNQMETKI</sequence>
<name>A0A2P2QMU6_RHIMU</name>
<accession>A0A2P2QMU6</accession>
<evidence type="ECO:0000313" key="1">
    <source>
        <dbReference type="EMBL" id="MBX68251.1"/>
    </source>
</evidence>
<dbReference type="AlphaFoldDB" id="A0A2P2QMU6"/>
<organism evidence="1">
    <name type="scientific">Rhizophora mucronata</name>
    <name type="common">Asiatic mangrove</name>
    <dbReference type="NCBI Taxonomy" id="61149"/>
    <lineage>
        <taxon>Eukaryota</taxon>
        <taxon>Viridiplantae</taxon>
        <taxon>Streptophyta</taxon>
        <taxon>Embryophyta</taxon>
        <taxon>Tracheophyta</taxon>
        <taxon>Spermatophyta</taxon>
        <taxon>Magnoliopsida</taxon>
        <taxon>eudicotyledons</taxon>
        <taxon>Gunneridae</taxon>
        <taxon>Pentapetalae</taxon>
        <taxon>rosids</taxon>
        <taxon>fabids</taxon>
        <taxon>Malpighiales</taxon>
        <taxon>Rhizophoraceae</taxon>
        <taxon>Rhizophora</taxon>
    </lineage>
</organism>
<reference evidence="1" key="1">
    <citation type="submission" date="2018-02" db="EMBL/GenBank/DDBJ databases">
        <title>Rhizophora mucronata_Transcriptome.</title>
        <authorList>
            <person name="Meera S.P."/>
            <person name="Sreeshan A."/>
            <person name="Augustine A."/>
        </authorList>
    </citation>
    <scope>NUCLEOTIDE SEQUENCE</scope>
    <source>
        <tissue evidence="1">Leaf</tissue>
    </source>
</reference>